<organism evidence="2 3">
    <name type="scientific">Catenibacillus scindens</name>
    <dbReference type="NCBI Taxonomy" id="673271"/>
    <lineage>
        <taxon>Bacteria</taxon>
        <taxon>Bacillati</taxon>
        <taxon>Bacillota</taxon>
        <taxon>Clostridia</taxon>
        <taxon>Lachnospirales</taxon>
        <taxon>Lachnospiraceae</taxon>
        <taxon>Catenibacillus</taxon>
    </lineage>
</organism>
<dbReference type="InterPro" id="IPR043472">
    <property type="entry name" value="Macro_dom-like"/>
</dbReference>
<accession>A0A7W8M4G7</accession>
<dbReference type="AlphaFoldDB" id="A0A7W8M4G7"/>
<protein>
    <submittedName>
        <fullName evidence="2">O-acetyl-ADP-ribose deacetylase (Regulator of RNase III)</fullName>
    </submittedName>
</protein>
<dbReference type="NCBIfam" id="NF003163">
    <property type="entry name" value="PRK04143.1"/>
    <property type="match status" value="1"/>
</dbReference>
<dbReference type="InterPro" id="IPR002589">
    <property type="entry name" value="Macro_dom"/>
</dbReference>
<dbReference type="PROSITE" id="PS51154">
    <property type="entry name" value="MACRO"/>
    <property type="match status" value="1"/>
</dbReference>
<dbReference type="Pfam" id="PF01661">
    <property type="entry name" value="Macro"/>
    <property type="match status" value="1"/>
</dbReference>
<dbReference type="Gene3D" id="3.40.220.10">
    <property type="entry name" value="Leucine Aminopeptidase, subunit E, domain 1"/>
    <property type="match status" value="1"/>
</dbReference>
<sequence length="263" mass="30162">MMTQEERLEYLIDQLLHEKEEYKTIAVPSDSHGKRRLLRSLMNIRMPLPISREFLEIQDEYLKEETEKKGITRLEDLRPVLPGIYLWQGDITTLAADAIVNAANSQMLGCFVPCHGCIDNAIHSAAGIQLRLECARIMDRQGFEEPTGRAKITKAYNLPCRYILHTVGPIIYGKVTGESRKLLADCYRSCLELAASYELKSIAFCCISTGEFHFPNELAAQIAIETVKEYQQTHHNSMEVVFNVFKDSDYEIYERLLESHRNI</sequence>
<evidence type="ECO:0000313" key="2">
    <source>
        <dbReference type="EMBL" id="MBB5264113.1"/>
    </source>
</evidence>
<dbReference type="SMART" id="SM00506">
    <property type="entry name" value="A1pp"/>
    <property type="match status" value="1"/>
</dbReference>
<dbReference type="SUPFAM" id="SSF52949">
    <property type="entry name" value="Macro domain-like"/>
    <property type="match status" value="1"/>
</dbReference>
<dbReference type="Proteomes" id="UP000543642">
    <property type="component" value="Unassembled WGS sequence"/>
</dbReference>
<evidence type="ECO:0000313" key="3">
    <source>
        <dbReference type="Proteomes" id="UP000543642"/>
    </source>
</evidence>
<proteinExistence type="predicted"/>
<feature type="domain" description="Macro" evidence="1">
    <location>
        <begin position="71"/>
        <end position="261"/>
    </location>
</feature>
<dbReference type="CDD" id="cd02908">
    <property type="entry name" value="Macro_OAADPr_deacetylase"/>
    <property type="match status" value="1"/>
</dbReference>
<reference evidence="2 3" key="1">
    <citation type="submission" date="2020-08" db="EMBL/GenBank/DDBJ databases">
        <title>Genomic Encyclopedia of Type Strains, Phase IV (KMG-IV): sequencing the most valuable type-strain genomes for metagenomic binning, comparative biology and taxonomic classification.</title>
        <authorList>
            <person name="Goeker M."/>
        </authorList>
    </citation>
    <scope>NUCLEOTIDE SEQUENCE [LARGE SCALE GENOMIC DNA]</scope>
    <source>
        <strain evidence="2 3">DSM 106146</strain>
    </source>
</reference>
<keyword evidence="3" id="KW-1185">Reference proteome</keyword>
<name>A0A7W8M4G7_9FIRM</name>
<dbReference type="EMBL" id="JACHFW010000003">
    <property type="protein sequence ID" value="MBB5264113.1"/>
    <property type="molecule type" value="Genomic_DNA"/>
</dbReference>
<evidence type="ECO:0000259" key="1">
    <source>
        <dbReference type="PROSITE" id="PS51154"/>
    </source>
</evidence>
<comment type="caution">
    <text evidence="2">The sequence shown here is derived from an EMBL/GenBank/DDBJ whole genome shotgun (WGS) entry which is preliminary data.</text>
</comment>
<dbReference type="PANTHER" id="PTHR11106">
    <property type="entry name" value="GANGLIOSIDE INDUCED DIFFERENTIATION ASSOCIATED PROTEIN 2-RELATED"/>
    <property type="match status" value="1"/>
</dbReference>
<dbReference type="PANTHER" id="PTHR11106:SF27">
    <property type="entry name" value="MACRO DOMAIN-CONTAINING PROTEIN"/>
    <property type="match status" value="1"/>
</dbReference>
<gene>
    <name evidence="2" type="ORF">HNP82_001218</name>
</gene>